<keyword evidence="12" id="KW-1185">Reference proteome</keyword>
<feature type="transmembrane region" description="Helical" evidence="8">
    <location>
        <begin position="100"/>
        <end position="124"/>
    </location>
</feature>
<keyword evidence="5 8" id="KW-0812">Transmembrane</keyword>
<evidence type="ECO:0000256" key="1">
    <source>
        <dbReference type="ARBA" id="ARBA00004651"/>
    </source>
</evidence>
<dbReference type="CDD" id="cd06261">
    <property type="entry name" value="TM_PBP2"/>
    <property type="match status" value="1"/>
</dbReference>
<dbReference type="Gene3D" id="1.10.3720.10">
    <property type="entry name" value="MetI-like"/>
    <property type="match status" value="1"/>
</dbReference>
<evidence type="ECO:0000256" key="5">
    <source>
        <dbReference type="ARBA" id="ARBA00022692"/>
    </source>
</evidence>
<evidence type="ECO:0000256" key="7">
    <source>
        <dbReference type="ARBA" id="ARBA00023136"/>
    </source>
</evidence>
<evidence type="ECO:0000256" key="3">
    <source>
        <dbReference type="ARBA" id="ARBA00022448"/>
    </source>
</evidence>
<dbReference type="NCBIfam" id="NF007044">
    <property type="entry name" value="PRK09497.1"/>
    <property type="match status" value="1"/>
</dbReference>
<dbReference type="RefSeq" id="WP_309540313.1">
    <property type="nucleotide sequence ID" value="NZ_CP133659.1"/>
</dbReference>
<dbReference type="EMBL" id="CP133659">
    <property type="protein sequence ID" value="WMW64207.1"/>
    <property type="molecule type" value="Genomic_DNA"/>
</dbReference>
<dbReference type="SUPFAM" id="SSF161098">
    <property type="entry name" value="MetI-like"/>
    <property type="match status" value="1"/>
</dbReference>
<protein>
    <submittedName>
        <fullName evidence="11">Spermidine/putrescine ABC transporter permease PotB</fullName>
    </submittedName>
</protein>
<dbReference type="InterPro" id="IPR035906">
    <property type="entry name" value="MetI-like_sf"/>
</dbReference>
<comment type="similarity">
    <text evidence="2">Belongs to the binding-protein-dependent transport system permease family. CysTW subfamily.</text>
</comment>
<proteinExistence type="inferred from homology"/>
<accession>A0ABY9QZ60</accession>
<feature type="transmembrane region" description="Helical" evidence="8">
    <location>
        <begin position="252"/>
        <end position="274"/>
    </location>
</feature>
<feature type="transmembrane region" description="Helical" evidence="8">
    <location>
        <begin position="12"/>
        <end position="36"/>
    </location>
</feature>
<keyword evidence="7 8" id="KW-0472">Membrane</keyword>
<reference evidence="11" key="1">
    <citation type="submission" date="2023-09" db="EMBL/GenBank/DDBJ databases">
        <authorList>
            <consortium name="CW5 consortium"/>
            <person name="Lu C.-W."/>
        </authorList>
    </citation>
    <scope>NUCLEOTIDE SEQUENCE</scope>
    <source>
        <strain evidence="11">KPS</strain>
    </source>
</reference>
<evidence type="ECO:0000256" key="4">
    <source>
        <dbReference type="ARBA" id="ARBA00022475"/>
    </source>
</evidence>
<evidence type="ECO:0000256" key="9">
    <source>
        <dbReference type="SAM" id="MobiDB-lite"/>
    </source>
</evidence>
<evidence type="ECO:0000256" key="2">
    <source>
        <dbReference type="ARBA" id="ARBA00007069"/>
    </source>
</evidence>
<sequence length="319" mass="34805">MTQRRPFRTASIAVVWLWLGLFALLPNLGLLLVTFLERGESDFVSLVFTWDNYARLADPVFIRILGESLWLAAASTLVCLLIGYPFAYAVATARRGLRPWLLLLVVIPFWTNSLIRTYALIIILKSQGLASDVLLALGLINEPVSFMYGEFAVFTGLTYTLLPFMILPLYASIEKLDKRLLDAAKDLGASSLRAFWHVTLPLTLPGIVAGCMLVFLPSLGCFYIPEILGGAKSMLIGNFIKNQFLVARDWPLGAAASTILTVLLVLMIIGYWLSSRRVALRERKGADTGAATAGRTPDAAQADGNDGMTPGAHGARGRA</sequence>
<feature type="transmembrane region" description="Helical" evidence="8">
    <location>
        <begin position="69"/>
        <end position="88"/>
    </location>
</feature>
<name>A0ABY9QZ60_9BACT</name>
<organism evidence="11 12">
    <name type="scientific">Nitratidesulfovibrio liaohensis</name>
    <dbReference type="NCBI Taxonomy" id="2604158"/>
    <lineage>
        <taxon>Bacteria</taxon>
        <taxon>Pseudomonadati</taxon>
        <taxon>Thermodesulfobacteriota</taxon>
        <taxon>Desulfovibrionia</taxon>
        <taxon>Desulfovibrionales</taxon>
        <taxon>Desulfovibrionaceae</taxon>
        <taxon>Nitratidesulfovibrio</taxon>
    </lineage>
</organism>
<keyword evidence="3 8" id="KW-0813">Transport</keyword>
<feature type="transmembrane region" description="Helical" evidence="8">
    <location>
        <begin position="151"/>
        <end position="173"/>
    </location>
</feature>
<feature type="region of interest" description="Disordered" evidence="9">
    <location>
        <begin position="286"/>
        <end position="319"/>
    </location>
</feature>
<dbReference type="PANTHER" id="PTHR42929">
    <property type="entry name" value="INNER MEMBRANE ABC TRANSPORTER PERMEASE PROTEIN YDCU-RELATED-RELATED"/>
    <property type="match status" value="1"/>
</dbReference>
<gene>
    <name evidence="11" type="primary">potB</name>
    <name evidence="11" type="ORF">KPS_002203</name>
</gene>
<comment type="subcellular location">
    <subcellularLocation>
        <location evidence="1 8">Cell membrane</location>
        <topology evidence="1 8">Multi-pass membrane protein</topology>
    </subcellularLocation>
</comment>
<dbReference type="PANTHER" id="PTHR42929:SF1">
    <property type="entry name" value="INNER MEMBRANE ABC TRANSPORTER PERMEASE PROTEIN YDCU-RELATED"/>
    <property type="match status" value="1"/>
</dbReference>
<keyword evidence="4" id="KW-1003">Cell membrane</keyword>
<feature type="domain" description="ABC transmembrane type-1" evidence="10">
    <location>
        <begin position="65"/>
        <end position="271"/>
    </location>
</feature>
<feature type="compositionally biased region" description="Low complexity" evidence="9">
    <location>
        <begin position="287"/>
        <end position="302"/>
    </location>
</feature>
<dbReference type="Proteomes" id="UP001180616">
    <property type="component" value="Chromosome"/>
</dbReference>
<evidence type="ECO:0000313" key="12">
    <source>
        <dbReference type="Proteomes" id="UP001180616"/>
    </source>
</evidence>
<evidence type="ECO:0000256" key="6">
    <source>
        <dbReference type="ARBA" id="ARBA00022989"/>
    </source>
</evidence>
<evidence type="ECO:0000259" key="10">
    <source>
        <dbReference type="PROSITE" id="PS50928"/>
    </source>
</evidence>
<evidence type="ECO:0000256" key="8">
    <source>
        <dbReference type="RuleBase" id="RU363032"/>
    </source>
</evidence>
<keyword evidence="6 8" id="KW-1133">Transmembrane helix</keyword>
<evidence type="ECO:0000313" key="11">
    <source>
        <dbReference type="EMBL" id="WMW64207.1"/>
    </source>
</evidence>
<dbReference type="Pfam" id="PF00528">
    <property type="entry name" value="BPD_transp_1"/>
    <property type="match status" value="1"/>
</dbReference>
<dbReference type="PROSITE" id="PS50928">
    <property type="entry name" value="ABC_TM1"/>
    <property type="match status" value="1"/>
</dbReference>
<feature type="transmembrane region" description="Helical" evidence="8">
    <location>
        <begin position="194"/>
        <end position="216"/>
    </location>
</feature>
<dbReference type="InterPro" id="IPR000515">
    <property type="entry name" value="MetI-like"/>
</dbReference>